<proteinExistence type="predicted"/>
<accession>A0A3N9W2G3</accession>
<feature type="region of interest" description="Disordered" evidence="1">
    <location>
        <begin position="51"/>
        <end position="81"/>
    </location>
</feature>
<feature type="region of interest" description="Disordered" evidence="1">
    <location>
        <begin position="1"/>
        <end position="30"/>
    </location>
</feature>
<dbReference type="EMBL" id="QGSZ01000372">
    <property type="protein sequence ID" value="RQW94915.1"/>
    <property type="molecule type" value="Genomic_DNA"/>
</dbReference>
<organism evidence="2 3">
    <name type="scientific">Micromonospora inaquosa</name>
    <dbReference type="NCBI Taxonomy" id="2203716"/>
    <lineage>
        <taxon>Bacteria</taxon>
        <taxon>Bacillati</taxon>
        <taxon>Actinomycetota</taxon>
        <taxon>Actinomycetes</taxon>
        <taxon>Micromonosporales</taxon>
        <taxon>Micromonosporaceae</taxon>
        <taxon>Micromonospora</taxon>
    </lineage>
</organism>
<name>A0A3N9W2G3_9ACTN</name>
<keyword evidence="3" id="KW-1185">Reference proteome</keyword>
<dbReference type="AlphaFoldDB" id="A0A3N9W2G3"/>
<protein>
    <submittedName>
        <fullName evidence="2">Uncharacterized protein</fullName>
    </submittedName>
</protein>
<evidence type="ECO:0000313" key="2">
    <source>
        <dbReference type="EMBL" id="RQW94915.1"/>
    </source>
</evidence>
<dbReference type="RefSeq" id="WP_124778165.1">
    <property type="nucleotide sequence ID" value="NZ_QGSZ01000372.1"/>
</dbReference>
<gene>
    <name evidence="2" type="ORF">DLJ59_33805</name>
</gene>
<evidence type="ECO:0000313" key="3">
    <source>
        <dbReference type="Proteomes" id="UP000282312"/>
    </source>
</evidence>
<comment type="caution">
    <text evidence="2">The sequence shown here is derived from an EMBL/GenBank/DDBJ whole genome shotgun (WGS) entry which is preliminary data.</text>
</comment>
<feature type="compositionally biased region" description="Polar residues" evidence="1">
    <location>
        <begin position="52"/>
        <end position="61"/>
    </location>
</feature>
<dbReference type="Proteomes" id="UP000282312">
    <property type="component" value="Unassembled WGS sequence"/>
</dbReference>
<sequence length="81" mass="8538">MDEKARLSVSEAFGQVETGGGDAEGEQQRSRIGQYRGWAAEVDVLVQKSAAARTSTDSQAATRLARADSSSITVGRPAPSR</sequence>
<reference evidence="2 3" key="1">
    <citation type="submission" date="2018-05" db="EMBL/GenBank/DDBJ databases">
        <title>Micromonospora from Atacama Desert.</title>
        <authorList>
            <person name="Carro L."/>
            <person name="Goodfellow M."/>
            <person name="Klenk H.-P."/>
        </authorList>
    </citation>
    <scope>NUCLEOTIDE SEQUENCE [LARGE SCALE GENOMIC DNA]</scope>
    <source>
        <strain evidence="2 3">LB39</strain>
    </source>
</reference>
<evidence type="ECO:0000256" key="1">
    <source>
        <dbReference type="SAM" id="MobiDB-lite"/>
    </source>
</evidence>